<keyword evidence="2" id="KW-1185">Reference proteome</keyword>
<dbReference type="Pfam" id="PF08003">
    <property type="entry name" value="Methyltransf_9"/>
    <property type="match status" value="1"/>
</dbReference>
<sequence length="302" mass="34097">MPEIQLPDAYAASVRDLSDQFRARFDAAFALRDPQQAVRARALLSRIGTIDWASEGYASPDNQRDLSIRFHWGHDHRFGDDLAVRGRMGIRHLRLMAEFLTGFGLPEDHFRGRRILDVGCWTGGTTLTLKMLGAAEILAIDEVRKYAEAAHELVNGVLGLSDVDCRAVSLYALDEGRFDTVYVPGVVYHLSDPVLGLRRMFNRLEDGGDIFVESATFRSDKPVCLFEGNRVFHKDGSEQDLSRGGWNWFLPSASCLELWMREAGFDDVRVFHSPETQRVFGYGIRREFRQITRAGLSVPDIA</sequence>
<dbReference type="SUPFAM" id="SSF53335">
    <property type="entry name" value="S-adenosyl-L-methionine-dependent methyltransferases"/>
    <property type="match status" value="1"/>
</dbReference>
<comment type="caution">
    <text evidence="1">The sequence shown here is derived from an EMBL/GenBank/DDBJ whole genome shotgun (WGS) entry which is preliminary data.</text>
</comment>
<evidence type="ECO:0000313" key="2">
    <source>
        <dbReference type="Proteomes" id="UP001224997"/>
    </source>
</evidence>
<dbReference type="InterPro" id="IPR029063">
    <property type="entry name" value="SAM-dependent_MTases_sf"/>
</dbReference>
<gene>
    <name evidence="1" type="ORF">Q5Y72_10605</name>
</gene>
<dbReference type="EMBL" id="JAVAMQ010000008">
    <property type="protein sequence ID" value="MDP5307542.1"/>
    <property type="molecule type" value="Genomic_DNA"/>
</dbReference>
<name>A0ABT9JCK3_9RHOB</name>
<protein>
    <submittedName>
        <fullName evidence="1">DUF1698 domain-containing protein</fullName>
    </submittedName>
</protein>
<dbReference type="Gene3D" id="3.40.50.150">
    <property type="entry name" value="Vaccinia Virus protein VP39"/>
    <property type="match status" value="1"/>
</dbReference>
<dbReference type="InterPro" id="IPR027555">
    <property type="entry name" value="Mo5U34_MeTrfas-like"/>
</dbReference>
<reference evidence="1 2" key="1">
    <citation type="submission" date="2023-08" db="EMBL/GenBank/DDBJ databases">
        <authorList>
            <person name="Park J.-S."/>
        </authorList>
    </citation>
    <scope>NUCLEOTIDE SEQUENCE [LARGE SCALE GENOMIC DNA]</scope>
    <source>
        <strain evidence="1 2">2205BS29-5</strain>
    </source>
</reference>
<organism evidence="1 2">
    <name type="scientific">Paracoccus spongiarum</name>
    <dbReference type="NCBI Taxonomy" id="3064387"/>
    <lineage>
        <taxon>Bacteria</taxon>
        <taxon>Pseudomonadati</taxon>
        <taxon>Pseudomonadota</taxon>
        <taxon>Alphaproteobacteria</taxon>
        <taxon>Rhodobacterales</taxon>
        <taxon>Paracoccaceae</taxon>
        <taxon>Paracoccus</taxon>
    </lineage>
</organism>
<proteinExistence type="predicted"/>
<dbReference type="Proteomes" id="UP001224997">
    <property type="component" value="Unassembled WGS sequence"/>
</dbReference>
<accession>A0ABT9JCK3</accession>
<evidence type="ECO:0000313" key="1">
    <source>
        <dbReference type="EMBL" id="MDP5307542.1"/>
    </source>
</evidence>
<dbReference type="CDD" id="cd02440">
    <property type="entry name" value="AdoMet_MTases"/>
    <property type="match status" value="1"/>
</dbReference>
<dbReference type="RefSeq" id="WP_305963392.1">
    <property type="nucleotide sequence ID" value="NZ_JAVAMQ010000008.1"/>
</dbReference>